<evidence type="ECO:0000256" key="9">
    <source>
        <dbReference type="ARBA" id="ARBA00023163"/>
    </source>
</evidence>
<dbReference type="PANTHER" id="PTHR19376:SF68">
    <property type="entry name" value="DNA-DIRECTED RNA POLYMERASE SUBUNIT BETA"/>
    <property type="match status" value="1"/>
</dbReference>
<feature type="domain" description="RNA polymerase N-terminal" evidence="11">
    <location>
        <begin position="1"/>
        <end position="96"/>
    </location>
</feature>
<dbReference type="GO" id="GO:0006351">
    <property type="term" value="P:DNA-templated transcription"/>
    <property type="evidence" value="ECO:0007669"/>
    <property type="project" value="InterPro"/>
</dbReference>
<protein>
    <recommendedName>
        <fullName evidence="1">DNA-directed RNA polymerase</fullName>
        <ecNumber evidence="1">2.7.7.6</ecNumber>
    </recommendedName>
</protein>
<proteinExistence type="predicted"/>
<dbReference type="STRING" id="29760.D7U0K0"/>
<dbReference type="InterPro" id="IPR007081">
    <property type="entry name" value="RNA_pol_Rpb1_5"/>
</dbReference>
<dbReference type="Pfam" id="PF04983">
    <property type="entry name" value="RNA_pol_Rpb1_3"/>
    <property type="match status" value="1"/>
</dbReference>
<name>D7U0K0_VITVI</name>
<dbReference type="InterPro" id="IPR006592">
    <property type="entry name" value="RNA_pol_N"/>
</dbReference>
<keyword evidence="8" id="KW-0862">Zinc</keyword>
<keyword evidence="7" id="KW-0479">Metal-binding</keyword>
<keyword evidence="4" id="KW-0934">Plastid</keyword>
<dbReference type="HOGENOM" id="CLU_534651_0_0_1"/>
<evidence type="ECO:0000259" key="11">
    <source>
        <dbReference type="SMART" id="SM00663"/>
    </source>
</evidence>
<dbReference type="Gene3D" id="1.10.274.100">
    <property type="entry name" value="RNA polymerase Rpb1, domain 3"/>
    <property type="match status" value="1"/>
</dbReference>
<dbReference type="InterPro" id="IPR045867">
    <property type="entry name" value="DNA-dir_RpoC_beta_prime"/>
</dbReference>
<keyword evidence="5" id="KW-0808">Transferase</keyword>
<keyword evidence="9" id="KW-0804">Transcription</keyword>
<dbReference type="EC" id="2.7.7.6" evidence="1"/>
<dbReference type="ExpressionAtlas" id="D7U0K0">
    <property type="expression patterns" value="baseline and differential"/>
</dbReference>
<evidence type="ECO:0000256" key="2">
    <source>
        <dbReference type="ARBA" id="ARBA00022478"/>
    </source>
</evidence>
<keyword evidence="6" id="KW-0548">Nucleotidyltransferase</keyword>
<dbReference type="AlphaFoldDB" id="D7U0K0"/>
<evidence type="ECO:0000313" key="13">
    <source>
        <dbReference type="Proteomes" id="UP000009183"/>
    </source>
</evidence>
<keyword evidence="13" id="KW-1185">Reference proteome</keyword>
<reference evidence="13" key="1">
    <citation type="journal article" date="2007" name="Nature">
        <title>The grapevine genome sequence suggests ancestral hexaploidization in major angiosperm phyla.</title>
        <authorList>
            <consortium name="The French-Italian Public Consortium for Grapevine Genome Characterization."/>
            <person name="Jaillon O."/>
            <person name="Aury J.-M."/>
            <person name="Noel B."/>
            <person name="Policriti A."/>
            <person name="Clepet C."/>
            <person name="Casagrande A."/>
            <person name="Choisne N."/>
            <person name="Aubourg S."/>
            <person name="Vitulo N."/>
            <person name="Jubin C."/>
            <person name="Vezzi A."/>
            <person name="Legeai F."/>
            <person name="Hugueney P."/>
            <person name="Dasilva C."/>
            <person name="Horner D."/>
            <person name="Mica E."/>
            <person name="Jublot D."/>
            <person name="Poulain J."/>
            <person name="Bruyere C."/>
            <person name="Billault A."/>
            <person name="Segurens B."/>
            <person name="Gouyvenoux M."/>
            <person name="Ugarte E."/>
            <person name="Cattonaro F."/>
            <person name="Anthouard V."/>
            <person name="Vico V."/>
            <person name="Del Fabbro C."/>
            <person name="Alaux M."/>
            <person name="Di Gaspero G."/>
            <person name="Dumas V."/>
            <person name="Felice N."/>
            <person name="Paillard S."/>
            <person name="Juman I."/>
            <person name="Moroldo M."/>
            <person name="Scalabrin S."/>
            <person name="Canaguier A."/>
            <person name="Le Clainche I."/>
            <person name="Malacrida G."/>
            <person name="Durand E."/>
            <person name="Pesole G."/>
            <person name="Laucou V."/>
            <person name="Chatelet P."/>
            <person name="Merdinoglu D."/>
            <person name="Delledonne M."/>
            <person name="Pezzotti M."/>
            <person name="Lecharny A."/>
            <person name="Scarpelli C."/>
            <person name="Artiguenave F."/>
            <person name="Pe M.E."/>
            <person name="Valle G."/>
            <person name="Morgante M."/>
            <person name="Caboche M."/>
            <person name="Adam-Blondon A.-F."/>
            <person name="Weissenbach J."/>
            <person name="Quetier F."/>
            <person name="Wincker P."/>
        </authorList>
    </citation>
    <scope>NUCLEOTIDE SEQUENCE [LARGE SCALE GENOMIC DNA]</scope>
    <source>
        <strain evidence="13">cv. Pinot noir / PN40024</strain>
    </source>
</reference>
<keyword evidence="3" id="KW-0150">Chloroplast</keyword>
<evidence type="ECO:0000256" key="6">
    <source>
        <dbReference type="ARBA" id="ARBA00022695"/>
    </source>
</evidence>
<dbReference type="InterPro" id="IPR038120">
    <property type="entry name" value="Rpb1_funnel_sf"/>
</dbReference>
<dbReference type="eggNOG" id="ENOG502QPYA">
    <property type="taxonomic scope" value="Eukaryota"/>
</dbReference>
<dbReference type="Proteomes" id="UP000009183">
    <property type="component" value="Chromosome 9"/>
</dbReference>
<keyword evidence="2" id="KW-0240">DNA-directed RNA polymerase</keyword>
<gene>
    <name evidence="12" type="ordered locus">VIT_09s0002g04540</name>
</gene>
<evidence type="ECO:0000256" key="3">
    <source>
        <dbReference type="ARBA" id="ARBA00022528"/>
    </source>
</evidence>
<dbReference type="SMART" id="SM00663">
    <property type="entry name" value="RPOLA_N"/>
    <property type="match status" value="1"/>
</dbReference>
<evidence type="ECO:0000313" key="12">
    <source>
        <dbReference type="EMBL" id="CBI36146.3"/>
    </source>
</evidence>
<dbReference type="EMBL" id="FN596494">
    <property type="protein sequence ID" value="CBI36146.3"/>
    <property type="molecule type" value="Genomic_DNA"/>
</dbReference>
<dbReference type="Pfam" id="PF00623">
    <property type="entry name" value="RNA_pol_Rpb1_2"/>
    <property type="match status" value="1"/>
</dbReference>
<dbReference type="InterPro" id="IPR042102">
    <property type="entry name" value="RNA_pol_Rpb1_3_sf"/>
</dbReference>
<dbReference type="InParanoid" id="D7U0K0"/>
<evidence type="ECO:0000256" key="4">
    <source>
        <dbReference type="ARBA" id="ARBA00022640"/>
    </source>
</evidence>
<evidence type="ECO:0000256" key="5">
    <source>
        <dbReference type="ARBA" id="ARBA00022679"/>
    </source>
</evidence>
<organism evidence="12 13">
    <name type="scientific">Vitis vinifera</name>
    <name type="common">Grape</name>
    <dbReference type="NCBI Taxonomy" id="29760"/>
    <lineage>
        <taxon>Eukaryota</taxon>
        <taxon>Viridiplantae</taxon>
        <taxon>Streptophyta</taxon>
        <taxon>Embryophyta</taxon>
        <taxon>Tracheophyta</taxon>
        <taxon>Spermatophyta</taxon>
        <taxon>Magnoliopsida</taxon>
        <taxon>eudicotyledons</taxon>
        <taxon>Gunneridae</taxon>
        <taxon>Pentapetalae</taxon>
        <taxon>rosids</taxon>
        <taxon>Vitales</taxon>
        <taxon>Vitaceae</taxon>
        <taxon>Viteae</taxon>
        <taxon>Vitis</taxon>
    </lineage>
</organism>
<evidence type="ECO:0000256" key="1">
    <source>
        <dbReference type="ARBA" id="ARBA00012418"/>
    </source>
</evidence>
<dbReference type="GO" id="GO:0046872">
    <property type="term" value="F:metal ion binding"/>
    <property type="evidence" value="ECO:0007669"/>
    <property type="project" value="UniProtKB-KW"/>
</dbReference>
<dbReference type="PANTHER" id="PTHR19376">
    <property type="entry name" value="DNA-DIRECTED RNA POLYMERASE"/>
    <property type="match status" value="1"/>
</dbReference>
<dbReference type="Gene3D" id="2.40.40.20">
    <property type="match status" value="1"/>
</dbReference>
<evidence type="ECO:0000256" key="7">
    <source>
        <dbReference type="ARBA" id="ARBA00022723"/>
    </source>
</evidence>
<accession>D7U0K0</accession>
<dbReference type="Gene3D" id="1.10.132.30">
    <property type="match status" value="1"/>
</dbReference>
<dbReference type="PaxDb" id="29760-VIT_09s0002g04540.t01"/>
<dbReference type="GO" id="GO:0003899">
    <property type="term" value="F:DNA-directed RNA polymerase activity"/>
    <property type="evidence" value="ECO:0007669"/>
    <property type="project" value="UniProtKB-EC"/>
</dbReference>
<evidence type="ECO:0000256" key="10">
    <source>
        <dbReference type="ARBA" id="ARBA00048552"/>
    </source>
</evidence>
<dbReference type="InterPro" id="IPR007066">
    <property type="entry name" value="RNA_pol_Rpb1_3"/>
</dbReference>
<sequence>MCQEKLVQEAMDTLLDNGIREQPMSDGHNKVYKLFSDGFNADFDGDQMVVHVPLSLEAQSEARLLMFSHMNLLSPAIGDPISIPTQDMLIGLYVLTKPFFCNSYDAIGAYRHKRINLYSPLWLRVKKEIPCIYIRTTVGHISLYREIEEAIQGFCRARSRKGSFTTTDSNPLSNLTQQNMGVLMTERVNLVFHNKVIDGTAMKRLISRLIDHFGMAYTSHILDQVKTLGFQQSTATSISLGIDDLLTIPSKGWLVQDAEQQTRGNASQVHQLVGMRGLMSDPQGQMIDLPIQSNLREGLSLTEYIISCYEVRKGVVDTVVRTSDVGYLTRRLVEVVQHIVVRRTDCGTIRGISVSPRNGMIPERIFIQTLIGRVLADDIYMGPRCIAIQNQDIGIGFVNRFITFQAQTILIRTPFTCKSTSWICRLCYGRSPTHGDLVELGEVVGIIAGQSIGEPGTQLTLRTFHTGGVFTGGTAEHVRALSNFDNFKENILLKLFFALSCAVTNGHTKI</sequence>
<dbReference type="SMR" id="D7U0K0"/>
<dbReference type="SUPFAM" id="SSF64484">
    <property type="entry name" value="beta and beta-prime subunits of DNA dependent RNA-polymerase"/>
    <property type="match status" value="1"/>
</dbReference>
<evidence type="ECO:0000256" key="8">
    <source>
        <dbReference type="ARBA" id="ARBA00022833"/>
    </source>
</evidence>
<dbReference type="InterPro" id="IPR000722">
    <property type="entry name" value="RNA_pol_asu"/>
</dbReference>
<comment type="catalytic activity">
    <reaction evidence="10">
        <text>RNA(n) + a ribonucleoside 5'-triphosphate = RNA(n+1) + diphosphate</text>
        <dbReference type="Rhea" id="RHEA:21248"/>
        <dbReference type="Rhea" id="RHEA-COMP:14527"/>
        <dbReference type="Rhea" id="RHEA-COMP:17342"/>
        <dbReference type="ChEBI" id="CHEBI:33019"/>
        <dbReference type="ChEBI" id="CHEBI:61557"/>
        <dbReference type="ChEBI" id="CHEBI:140395"/>
        <dbReference type="EC" id="2.7.7.6"/>
    </reaction>
</comment>
<dbReference type="Pfam" id="PF04998">
    <property type="entry name" value="RNA_pol_Rpb1_5"/>
    <property type="match status" value="1"/>
</dbReference>
<dbReference type="GO" id="GO:0003677">
    <property type="term" value="F:DNA binding"/>
    <property type="evidence" value="ECO:0007669"/>
    <property type="project" value="InterPro"/>
</dbReference>
<dbReference type="GO" id="GO:0000428">
    <property type="term" value="C:DNA-directed RNA polymerase complex"/>
    <property type="evidence" value="ECO:0007669"/>
    <property type="project" value="UniProtKB-KW"/>
</dbReference>